<evidence type="ECO:0000313" key="2">
    <source>
        <dbReference type="EMBL" id="TKS05419.1"/>
    </source>
</evidence>
<dbReference type="STRING" id="43335.A0A4U5Q6K6"/>
<sequence>MASLWSPGILLVLLLAFLLKTLPLVILAKSNQRSCKGINSIKLQAWIFRICCSVNRVPSQAYCRCYNVDFPGVDGVVRNRILRSQTARSWDFLHIKPRVVGGTLSKGHSGVGSIIGVMDTGQWEDAGIIVGLDNLHDFLSYFLVAEVYGQSQKASEMRVCQRCHLVGEGHARKERDLIACIAIG</sequence>
<comment type="caution">
    <text evidence="2">The sequence shown here is derived from an EMBL/GenBank/DDBJ whole genome shotgun (WGS) entry which is preliminary data.</text>
</comment>
<accession>A0A4U5Q6K6</accession>
<evidence type="ECO:0000256" key="1">
    <source>
        <dbReference type="SAM" id="SignalP"/>
    </source>
</evidence>
<name>A0A4U5Q6K6_POPAL</name>
<feature type="signal peptide" evidence="1">
    <location>
        <begin position="1"/>
        <end position="23"/>
    </location>
</feature>
<reference evidence="2" key="1">
    <citation type="submission" date="2018-10" db="EMBL/GenBank/DDBJ databases">
        <title>Population genomic analysis revealed the cold adaptation of white poplar.</title>
        <authorList>
            <person name="Liu Y.-J."/>
        </authorList>
    </citation>
    <scope>NUCLEOTIDE SEQUENCE [LARGE SCALE GENOMIC DNA]</scope>
    <source>
        <strain evidence="2">PAL-ZL1</strain>
    </source>
</reference>
<dbReference type="AlphaFoldDB" id="A0A4U5Q6K6"/>
<organism evidence="2">
    <name type="scientific">Populus alba</name>
    <name type="common">White poplar</name>
    <dbReference type="NCBI Taxonomy" id="43335"/>
    <lineage>
        <taxon>Eukaryota</taxon>
        <taxon>Viridiplantae</taxon>
        <taxon>Streptophyta</taxon>
        <taxon>Embryophyta</taxon>
        <taxon>Tracheophyta</taxon>
        <taxon>Spermatophyta</taxon>
        <taxon>Magnoliopsida</taxon>
        <taxon>eudicotyledons</taxon>
        <taxon>Gunneridae</taxon>
        <taxon>Pentapetalae</taxon>
        <taxon>rosids</taxon>
        <taxon>fabids</taxon>
        <taxon>Malpighiales</taxon>
        <taxon>Salicaceae</taxon>
        <taxon>Saliceae</taxon>
        <taxon>Populus</taxon>
    </lineage>
</organism>
<keyword evidence="1" id="KW-0732">Signal</keyword>
<feature type="chain" id="PRO_5020677084" evidence="1">
    <location>
        <begin position="24"/>
        <end position="184"/>
    </location>
</feature>
<gene>
    <name evidence="2" type="ORF">D5086_0000135160</name>
</gene>
<proteinExistence type="predicted"/>
<dbReference type="EMBL" id="RCHU01000435">
    <property type="protein sequence ID" value="TKS05419.1"/>
    <property type="molecule type" value="Genomic_DNA"/>
</dbReference>
<protein>
    <submittedName>
        <fullName evidence="2">Uncharacterized protein</fullName>
    </submittedName>
</protein>